<evidence type="ECO:0000256" key="5">
    <source>
        <dbReference type="RuleBase" id="RU003887"/>
    </source>
</evidence>
<dbReference type="InterPro" id="IPR050343">
    <property type="entry name" value="RsuA_PseudoU_synthase"/>
</dbReference>
<dbReference type="PROSITE" id="PS01149">
    <property type="entry name" value="PSI_RSU"/>
    <property type="match status" value="1"/>
</dbReference>
<dbReference type="Pfam" id="PF01479">
    <property type="entry name" value="S4"/>
    <property type="match status" value="1"/>
</dbReference>
<accession>A0A1M6MN29</accession>
<keyword evidence="8" id="KW-1185">Reference proteome</keyword>
<feature type="domain" description="RNA-binding S4" evidence="6">
    <location>
        <begin position="4"/>
        <end position="64"/>
    </location>
</feature>
<name>A0A1M6MN29_PARC5</name>
<comment type="similarity">
    <text evidence="1 5">Belongs to the pseudouridine synthase RsuA family.</text>
</comment>
<dbReference type="PANTHER" id="PTHR47683:SF4">
    <property type="entry name" value="PSEUDOURIDINE SYNTHASE"/>
    <property type="match status" value="1"/>
</dbReference>
<dbReference type="GO" id="GO:0000455">
    <property type="term" value="P:enzyme-directed rRNA pseudouridine synthesis"/>
    <property type="evidence" value="ECO:0007669"/>
    <property type="project" value="UniProtKB-ARBA"/>
</dbReference>
<dbReference type="Gene3D" id="3.10.290.10">
    <property type="entry name" value="RNA-binding S4 domain"/>
    <property type="match status" value="1"/>
</dbReference>
<dbReference type="CDD" id="cd02553">
    <property type="entry name" value="PseudoU_synth_RsuA"/>
    <property type="match status" value="1"/>
</dbReference>
<dbReference type="InterPro" id="IPR000748">
    <property type="entry name" value="PsdUridine_synth_RsuA/RluB/E/F"/>
</dbReference>
<evidence type="ECO:0000256" key="2">
    <source>
        <dbReference type="ARBA" id="ARBA00022884"/>
    </source>
</evidence>
<dbReference type="Proteomes" id="UP000184465">
    <property type="component" value="Unassembled WGS sequence"/>
</dbReference>
<dbReference type="Pfam" id="PF00849">
    <property type="entry name" value="PseudoU_synth_2"/>
    <property type="match status" value="1"/>
</dbReference>
<dbReference type="GO" id="GO:0005829">
    <property type="term" value="C:cytosol"/>
    <property type="evidence" value="ECO:0007669"/>
    <property type="project" value="UniProtKB-ARBA"/>
</dbReference>
<dbReference type="InterPro" id="IPR020094">
    <property type="entry name" value="TruA/RsuA/RluB/E/F_N"/>
</dbReference>
<evidence type="ECO:0000256" key="4">
    <source>
        <dbReference type="PROSITE-ProRule" id="PRU00182"/>
    </source>
</evidence>
<protein>
    <recommendedName>
        <fullName evidence="5">Pseudouridine synthase</fullName>
        <ecNumber evidence="5">5.4.99.-</ecNumber>
    </recommendedName>
</protein>
<dbReference type="InterPro" id="IPR042092">
    <property type="entry name" value="PsdUridine_s_RsuA/RluB/E/F_cat"/>
</dbReference>
<dbReference type="CDD" id="cd00165">
    <property type="entry name" value="S4"/>
    <property type="match status" value="1"/>
</dbReference>
<evidence type="ECO:0000313" key="8">
    <source>
        <dbReference type="Proteomes" id="UP000184465"/>
    </source>
</evidence>
<dbReference type="Gene3D" id="3.30.70.1560">
    <property type="entry name" value="Alpha-L RNA-binding motif"/>
    <property type="match status" value="1"/>
</dbReference>
<reference evidence="7 8" key="1">
    <citation type="submission" date="2016-11" db="EMBL/GenBank/DDBJ databases">
        <authorList>
            <person name="Jaros S."/>
            <person name="Januszkiewicz K."/>
            <person name="Wedrychowicz H."/>
        </authorList>
    </citation>
    <scope>NUCLEOTIDE SEQUENCE [LARGE SCALE GENOMIC DNA]</scope>
    <source>
        <strain evidence="7 8">DSM 15212</strain>
    </source>
</reference>
<gene>
    <name evidence="7" type="ORF">SAMN02745912_01332</name>
</gene>
<dbReference type="STRING" id="1121301.SAMN02745912_01332"/>
<sequence>MKMMRLDRILGNMGYGSRKDLKKLIRHGAVKVDGEVVKKSSININPYESVIEINGEKVEYREYIYIMMNKPQNVISATYDNKHKTVIDLLEEKYLVFNPFPMGRLDIDTEGLLIITNDGKLSHEILSPKKHIPKTYYAHVKGIVDKEDIEAFKDGIILDDGYKTLPSQLIIKESGNISIVELTIYEGKFHQVKRMFKQRQKEVKYLKRIAMGELKIDEKLNLGDYRELTDEELNVLKSSISK</sequence>
<keyword evidence="3 5" id="KW-0413">Isomerase</keyword>
<dbReference type="SMART" id="SM00363">
    <property type="entry name" value="S4"/>
    <property type="match status" value="1"/>
</dbReference>
<dbReference type="EC" id="5.4.99.-" evidence="5"/>
<dbReference type="InterPro" id="IPR020103">
    <property type="entry name" value="PsdUridine_synth_cat_dom_sf"/>
</dbReference>
<dbReference type="SUPFAM" id="SSF55174">
    <property type="entry name" value="Alpha-L RNA-binding motif"/>
    <property type="match status" value="1"/>
</dbReference>
<dbReference type="InterPro" id="IPR006145">
    <property type="entry name" value="PsdUridine_synth_RsuA/RluA"/>
</dbReference>
<evidence type="ECO:0000256" key="3">
    <source>
        <dbReference type="ARBA" id="ARBA00023235"/>
    </source>
</evidence>
<dbReference type="InterPro" id="IPR036986">
    <property type="entry name" value="S4_RNA-bd_sf"/>
</dbReference>
<organism evidence="7 8">
    <name type="scientific">Paramaledivibacter caminithermalis (strain DSM 15212 / CIP 107654 / DViRD3)</name>
    <name type="common">Clostridium caminithermale</name>
    <dbReference type="NCBI Taxonomy" id="1121301"/>
    <lineage>
        <taxon>Bacteria</taxon>
        <taxon>Bacillati</taxon>
        <taxon>Bacillota</taxon>
        <taxon>Clostridia</taxon>
        <taxon>Peptostreptococcales</taxon>
        <taxon>Caminicellaceae</taxon>
        <taxon>Paramaledivibacter</taxon>
    </lineage>
</organism>
<evidence type="ECO:0000313" key="7">
    <source>
        <dbReference type="EMBL" id="SHJ84862.1"/>
    </source>
</evidence>
<dbReference type="Gene3D" id="3.30.70.580">
    <property type="entry name" value="Pseudouridine synthase I, catalytic domain, N-terminal subdomain"/>
    <property type="match status" value="1"/>
</dbReference>
<dbReference type="FunFam" id="3.30.70.1560:FF:000001">
    <property type="entry name" value="Pseudouridine synthase"/>
    <property type="match status" value="1"/>
</dbReference>
<dbReference type="EMBL" id="FRAG01000011">
    <property type="protein sequence ID" value="SHJ84862.1"/>
    <property type="molecule type" value="Genomic_DNA"/>
</dbReference>
<dbReference type="NCBIfam" id="TIGR00093">
    <property type="entry name" value="pseudouridine synthase"/>
    <property type="match status" value="1"/>
</dbReference>
<dbReference type="SUPFAM" id="SSF55120">
    <property type="entry name" value="Pseudouridine synthase"/>
    <property type="match status" value="1"/>
</dbReference>
<keyword evidence="2 4" id="KW-0694">RNA-binding</keyword>
<evidence type="ECO:0000259" key="6">
    <source>
        <dbReference type="SMART" id="SM00363"/>
    </source>
</evidence>
<dbReference type="GO" id="GO:0120159">
    <property type="term" value="F:rRNA pseudouridine synthase activity"/>
    <property type="evidence" value="ECO:0007669"/>
    <property type="project" value="UniProtKB-ARBA"/>
</dbReference>
<dbReference type="InterPro" id="IPR018496">
    <property type="entry name" value="PsdUridine_synth_RsuA/RluB_CS"/>
</dbReference>
<dbReference type="GO" id="GO:0003723">
    <property type="term" value="F:RNA binding"/>
    <property type="evidence" value="ECO:0007669"/>
    <property type="project" value="UniProtKB-KW"/>
</dbReference>
<proteinExistence type="inferred from homology"/>
<dbReference type="PANTHER" id="PTHR47683">
    <property type="entry name" value="PSEUDOURIDINE SYNTHASE FAMILY PROTEIN-RELATED"/>
    <property type="match status" value="1"/>
</dbReference>
<dbReference type="AlphaFoldDB" id="A0A1M6MN29"/>
<dbReference type="PROSITE" id="PS50889">
    <property type="entry name" value="S4"/>
    <property type="match status" value="1"/>
</dbReference>
<evidence type="ECO:0000256" key="1">
    <source>
        <dbReference type="ARBA" id="ARBA00008348"/>
    </source>
</evidence>
<dbReference type="InterPro" id="IPR002942">
    <property type="entry name" value="S4_RNA-bd"/>
</dbReference>